<dbReference type="GO" id="GO:0016020">
    <property type="term" value="C:membrane"/>
    <property type="evidence" value="ECO:0007669"/>
    <property type="project" value="UniProtKB-SubCell"/>
</dbReference>
<evidence type="ECO:0000256" key="1">
    <source>
        <dbReference type="ARBA" id="ARBA00004141"/>
    </source>
</evidence>
<protein>
    <submittedName>
        <fullName evidence="6">Colicin V production protein</fullName>
    </submittedName>
</protein>
<feature type="transmembrane region" description="Helical" evidence="5">
    <location>
        <begin position="132"/>
        <end position="152"/>
    </location>
</feature>
<evidence type="ECO:0000256" key="4">
    <source>
        <dbReference type="ARBA" id="ARBA00023136"/>
    </source>
</evidence>
<sequence>MEYVERLVSNPVLITFIVVMLFCIIRGAKRGMLRIIYGLVSWVLLICFVNFACGVVSDYLDVNTPIPTMVQESIVNHLKDKYESSEQKEEGTGTDAVMKLVPASVKEKLDETIQSSIDTTIQLISIELSETAIHGIAIVISVIAGSLLLFLLSKVIGLLGLVPGIRGVNRTLGVVAGFGEGMLFTWLCMYLADCFPATELGSYIIDRTNVEPILKTIYDANIIERIIGI</sequence>
<dbReference type="GO" id="GO:0009403">
    <property type="term" value="P:toxin biosynthetic process"/>
    <property type="evidence" value="ECO:0007669"/>
    <property type="project" value="InterPro"/>
</dbReference>
<keyword evidence="3 5" id="KW-1133">Transmembrane helix</keyword>
<keyword evidence="7" id="KW-1185">Reference proteome</keyword>
<comment type="subcellular location">
    <subcellularLocation>
        <location evidence="1">Membrane</location>
        <topology evidence="1">Multi-pass membrane protein</topology>
    </subcellularLocation>
</comment>
<dbReference type="STRING" id="185007.SAMN02910350_02355"/>
<keyword evidence="2 5" id="KW-0812">Transmembrane</keyword>
<organism evidence="6 7">
    <name type="scientific">Pseudobutyrivibrio xylanivorans DSM 14809</name>
    <dbReference type="NCBI Taxonomy" id="1123012"/>
    <lineage>
        <taxon>Bacteria</taxon>
        <taxon>Bacillati</taxon>
        <taxon>Bacillota</taxon>
        <taxon>Clostridia</taxon>
        <taxon>Lachnospirales</taxon>
        <taxon>Lachnospiraceae</taxon>
        <taxon>Pseudobutyrivibrio</taxon>
    </lineage>
</organism>
<dbReference type="InterPro" id="IPR003825">
    <property type="entry name" value="Colicin-V_CvpA"/>
</dbReference>
<proteinExistence type="predicted"/>
<evidence type="ECO:0000313" key="7">
    <source>
        <dbReference type="Proteomes" id="UP000184185"/>
    </source>
</evidence>
<reference evidence="6 7" key="1">
    <citation type="submission" date="2016-11" db="EMBL/GenBank/DDBJ databases">
        <authorList>
            <person name="Jaros S."/>
            <person name="Januszkiewicz K."/>
            <person name="Wedrychowicz H."/>
        </authorList>
    </citation>
    <scope>NUCLEOTIDE SEQUENCE [LARGE SCALE GENOMIC DNA]</scope>
    <source>
        <strain evidence="6 7">DSM 14809</strain>
    </source>
</reference>
<evidence type="ECO:0000313" key="6">
    <source>
        <dbReference type="EMBL" id="SHJ38611.1"/>
    </source>
</evidence>
<gene>
    <name evidence="6" type="ORF">SAMN02745725_02440</name>
</gene>
<dbReference type="OrthoDB" id="2049219at2"/>
<dbReference type="Proteomes" id="UP000184185">
    <property type="component" value="Unassembled WGS sequence"/>
</dbReference>
<keyword evidence="4 5" id="KW-0472">Membrane</keyword>
<dbReference type="EMBL" id="FQYQ01000019">
    <property type="protein sequence ID" value="SHJ38611.1"/>
    <property type="molecule type" value="Genomic_DNA"/>
</dbReference>
<feature type="transmembrane region" description="Helical" evidence="5">
    <location>
        <begin position="12"/>
        <end position="28"/>
    </location>
</feature>
<feature type="transmembrane region" description="Helical" evidence="5">
    <location>
        <begin position="172"/>
        <end position="192"/>
    </location>
</feature>
<accession>A0A1M6IVY0</accession>
<evidence type="ECO:0000256" key="5">
    <source>
        <dbReference type="SAM" id="Phobius"/>
    </source>
</evidence>
<feature type="transmembrane region" description="Helical" evidence="5">
    <location>
        <begin position="35"/>
        <end position="57"/>
    </location>
</feature>
<evidence type="ECO:0000256" key="2">
    <source>
        <dbReference type="ARBA" id="ARBA00022692"/>
    </source>
</evidence>
<dbReference type="Pfam" id="PF02674">
    <property type="entry name" value="Colicin_V"/>
    <property type="match status" value="1"/>
</dbReference>
<evidence type="ECO:0000256" key="3">
    <source>
        <dbReference type="ARBA" id="ARBA00022989"/>
    </source>
</evidence>
<name>A0A1M6IVY0_PSEXY</name>
<dbReference type="AlphaFoldDB" id="A0A1M6IVY0"/>